<evidence type="ECO:0000313" key="3">
    <source>
        <dbReference type="Proteomes" id="UP000507470"/>
    </source>
</evidence>
<name>A0A6J8ABS4_MYTCO</name>
<protein>
    <submittedName>
        <fullName evidence="2">Uncharacterized protein</fullName>
    </submittedName>
</protein>
<keyword evidence="3" id="KW-1185">Reference proteome</keyword>
<dbReference type="Proteomes" id="UP000507470">
    <property type="component" value="Unassembled WGS sequence"/>
</dbReference>
<feature type="coiled-coil region" evidence="1">
    <location>
        <begin position="11"/>
        <end position="48"/>
    </location>
</feature>
<reference evidence="2 3" key="1">
    <citation type="submission" date="2020-06" db="EMBL/GenBank/DDBJ databases">
        <authorList>
            <person name="Li R."/>
            <person name="Bekaert M."/>
        </authorList>
    </citation>
    <scope>NUCLEOTIDE SEQUENCE [LARGE SCALE GENOMIC DNA]</scope>
    <source>
        <strain evidence="3">wild</strain>
    </source>
</reference>
<organism evidence="2 3">
    <name type="scientific">Mytilus coruscus</name>
    <name type="common">Sea mussel</name>
    <dbReference type="NCBI Taxonomy" id="42192"/>
    <lineage>
        <taxon>Eukaryota</taxon>
        <taxon>Metazoa</taxon>
        <taxon>Spiralia</taxon>
        <taxon>Lophotrochozoa</taxon>
        <taxon>Mollusca</taxon>
        <taxon>Bivalvia</taxon>
        <taxon>Autobranchia</taxon>
        <taxon>Pteriomorphia</taxon>
        <taxon>Mytilida</taxon>
        <taxon>Mytiloidea</taxon>
        <taxon>Mytilidae</taxon>
        <taxon>Mytilinae</taxon>
        <taxon>Mytilus</taxon>
    </lineage>
</organism>
<evidence type="ECO:0000313" key="2">
    <source>
        <dbReference type="EMBL" id="CAC5364878.1"/>
    </source>
</evidence>
<dbReference type="EMBL" id="CACVKT020001087">
    <property type="protein sequence ID" value="CAC5364878.1"/>
    <property type="molecule type" value="Genomic_DNA"/>
</dbReference>
<proteinExistence type="predicted"/>
<accession>A0A6J8ABS4</accession>
<evidence type="ECO:0000256" key="1">
    <source>
        <dbReference type="SAM" id="Coils"/>
    </source>
</evidence>
<sequence>MELIKTKQKTLSYLNEKIMEIIDEEEDLNEEIEEVDRYELEINLESRKLRSTSKKRNGSISGIVRKPINTTNTQQTSMFCQTKHYSRPQDISSLCKAIKKEICIQEAANANPIETDIIPTASFVTETTNKRWRSTGSKDSNDNSTFKTKRPCLFCQTPHHPNECTKITNINVHTKIVKDK</sequence>
<dbReference type="OrthoDB" id="10495906at2759"/>
<dbReference type="AlphaFoldDB" id="A0A6J8ABS4"/>
<gene>
    <name evidence="2" type="ORF">MCOR_5761</name>
</gene>
<keyword evidence="1" id="KW-0175">Coiled coil</keyword>